<proteinExistence type="predicted"/>
<keyword evidence="1" id="KW-0812">Transmembrane</keyword>
<gene>
    <name evidence="2" type="ORF">EVA_18667</name>
</gene>
<protein>
    <submittedName>
        <fullName evidence="2">Uncharacterized protein</fullName>
    </submittedName>
</protein>
<evidence type="ECO:0000313" key="2">
    <source>
        <dbReference type="EMBL" id="EJW93231.1"/>
    </source>
</evidence>
<reference evidence="2" key="1">
    <citation type="journal article" date="2012" name="PLoS ONE">
        <title>Gene sets for utilization of primary and secondary nutrition supplies in the distal gut of endangered iberian lynx.</title>
        <authorList>
            <person name="Alcaide M."/>
            <person name="Messina E."/>
            <person name="Richter M."/>
            <person name="Bargiela R."/>
            <person name="Peplies J."/>
            <person name="Huws S.A."/>
            <person name="Newbold C.J."/>
            <person name="Golyshin P.N."/>
            <person name="Simon M.A."/>
            <person name="Lopez G."/>
            <person name="Yakimov M.M."/>
            <person name="Ferrer M."/>
        </authorList>
    </citation>
    <scope>NUCLEOTIDE SEQUENCE</scope>
</reference>
<name>J9FE88_9ZZZZ</name>
<comment type="caution">
    <text evidence="2">The sequence shown here is derived from an EMBL/GenBank/DDBJ whole genome shotgun (WGS) entry which is preliminary data.</text>
</comment>
<dbReference type="EMBL" id="AMCI01007095">
    <property type="protein sequence ID" value="EJW93231.1"/>
    <property type="molecule type" value="Genomic_DNA"/>
</dbReference>
<accession>J9FE88</accession>
<feature type="transmembrane region" description="Helical" evidence="1">
    <location>
        <begin position="71"/>
        <end position="88"/>
    </location>
</feature>
<sequence>MPKDIYDPLSEYINVFRDRFKEVAEKTFADLATEAQVDIEANQNTCRQLYAQQELYTSAQSSVNCWSALRILLWTAIAVGLFILFFGQEKFDSSTLLWVGIGIVFSFFFLLTVVYPRLKKLKNKRDDLKNKVDKLQNEAWEQMSPLNRLYDWDVLTRMMTQTVPKLEFDPYFTTQRLADLKMTYGWDDSFNSERSVIYSHSGLINGNPFIICRTRRMEMGSKTYVGSKTIHWTTRERGADGKYETVSHSETLTASVTAPYPEYPEKTRLIYGNTAAPDLIFYRKQSGLAGKEGTISYKWKRHSLIKQARNLSNQDFAMMSNEEFEVAFNTSNRNNNQQYALLFTPLAQESMMNLLKDHEVGYGDDFDFDKNLMINTIVPNHMQELNLDFNPEQYRHFDYDKAKNDFYAINAQYFRAIYFSLAPLLCIPMYQQVRPLYDIYGHDMLRRSSFWEHEALANFWGEEHFKHANCVTPCILKTEEKRSNKDEATLTVRAYGYRVEQRLTHIDKMGGDGRLHSVPVYWDEYLPVTGTGTIYMKEDNEKEAPTASQTQRLSHIHQVLHQSHLDLYRRHIASRV</sequence>
<keyword evidence="1" id="KW-0472">Membrane</keyword>
<evidence type="ECO:0000256" key="1">
    <source>
        <dbReference type="SAM" id="Phobius"/>
    </source>
</evidence>
<dbReference type="AlphaFoldDB" id="J9FE88"/>
<organism evidence="2">
    <name type="scientific">gut metagenome</name>
    <dbReference type="NCBI Taxonomy" id="749906"/>
    <lineage>
        <taxon>unclassified sequences</taxon>
        <taxon>metagenomes</taxon>
        <taxon>organismal metagenomes</taxon>
    </lineage>
</organism>
<feature type="transmembrane region" description="Helical" evidence="1">
    <location>
        <begin position="94"/>
        <end position="115"/>
    </location>
</feature>
<keyword evidence="1" id="KW-1133">Transmembrane helix</keyword>
<dbReference type="NCBIfam" id="NF046000">
    <property type="entry name" value="MAG1210_fam"/>
    <property type="match status" value="1"/>
</dbReference>